<dbReference type="Gene3D" id="1.50.10.20">
    <property type="match status" value="1"/>
</dbReference>
<feature type="domain" description="Fibronectin type-III" evidence="2">
    <location>
        <begin position="566"/>
        <end position="662"/>
    </location>
</feature>
<dbReference type="InterPro" id="IPR003961">
    <property type="entry name" value="FN3_dom"/>
</dbReference>
<dbReference type="InterPro" id="IPR013783">
    <property type="entry name" value="Ig-like_fold"/>
</dbReference>
<keyword evidence="4" id="KW-1185">Reference proteome</keyword>
<organism evidence="3 4">
    <name type="scientific">Coprococcus aceti</name>
    <dbReference type="NCBI Taxonomy" id="2981786"/>
    <lineage>
        <taxon>Bacteria</taxon>
        <taxon>Bacillati</taxon>
        <taxon>Bacillota</taxon>
        <taxon>Clostridia</taxon>
        <taxon>Lachnospirales</taxon>
        <taxon>Lachnospiraceae</taxon>
        <taxon>Coprococcus</taxon>
    </lineage>
</organism>
<gene>
    <name evidence="3" type="ORF">AAAU18_04435</name>
</gene>
<dbReference type="InterPro" id="IPR036116">
    <property type="entry name" value="FN3_sf"/>
</dbReference>
<dbReference type="SUPFAM" id="SSF49265">
    <property type="entry name" value="Fibronectin type III"/>
    <property type="match status" value="1"/>
</dbReference>
<evidence type="ECO:0000259" key="2">
    <source>
        <dbReference type="PROSITE" id="PS50853"/>
    </source>
</evidence>
<dbReference type="Gene3D" id="2.60.40.10">
    <property type="entry name" value="Immunoglobulins"/>
    <property type="match status" value="2"/>
</dbReference>
<comment type="caution">
    <text evidence="3">The sequence shown here is derived from an EMBL/GenBank/DDBJ whole genome shotgun (WGS) entry which is preliminary data.</text>
</comment>
<dbReference type="Pfam" id="PF00041">
    <property type="entry name" value="fn3"/>
    <property type="match status" value="1"/>
</dbReference>
<feature type="signal peptide" evidence="1">
    <location>
        <begin position="1"/>
        <end position="27"/>
    </location>
</feature>
<dbReference type="EMBL" id="JBBNGJ010000002">
    <property type="protein sequence ID" value="MEQ2592159.1"/>
    <property type="molecule type" value="Genomic_DNA"/>
</dbReference>
<dbReference type="InterPro" id="IPR008930">
    <property type="entry name" value="Terpenoid_cyclase/PrenylTrfase"/>
</dbReference>
<proteinExistence type="predicted"/>
<dbReference type="SUPFAM" id="SSF48239">
    <property type="entry name" value="Terpenoid cyclases/Protein prenyltransferases"/>
    <property type="match status" value="1"/>
</dbReference>
<dbReference type="CDD" id="cd00688">
    <property type="entry name" value="ISOPREN_C2_like"/>
    <property type="match status" value="1"/>
</dbReference>
<name>A0ABV1I7I5_9FIRM</name>
<protein>
    <recommendedName>
        <fullName evidence="2">Fibronectin type-III domain-containing protein</fullName>
    </recommendedName>
</protein>
<evidence type="ECO:0000313" key="3">
    <source>
        <dbReference type="EMBL" id="MEQ2592159.1"/>
    </source>
</evidence>
<feature type="chain" id="PRO_5045610620" description="Fibronectin type-III domain-containing protein" evidence="1">
    <location>
        <begin position="28"/>
        <end position="662"/>
    </location>
</feature>
<dbReference type="Proteomes" id="UP001494672">
    <property type="component" value="Unassembled WGS sequence"/>
</dbReference>
<keyword evidence="1" id="KW-0732">Signal</keyword>
<evidence type="ECO:0000313" key="4">
    <source>
        <dbReference type="Proteomes" id="UP001494672"/>
    </source>
</evidence>
<sequence>MKRRIFAVCMAMCMVAMVMFTGTTGNAVNVYAADDVTDSTIYAESDGVTDSTIYTVPDDMTNPAVSTATNDETDPVTGTATEETADVAMVDYTQALGNTLVYLRKTADDPQYEAEWNVMTLARCGYEDEAWYGEYYDNIVKYVQSCVEETGSLKLDKKQYKGTDNSRVILALTAIGADATDVGGYNLLEPLADMNYVTTQGINGPVFALIAFDTAGYDIPKLPDGSDGVQTTREGLVEYILGRELSSGGWAFSGSNADPDMTGMTIQALAPYYKSNTEVKTAVDRALDVMSGLQKADGGFASWGTVNSESCAQVICGLLDIGRDAGTDEAFVKNGHSVMDALMEFYVASAGGFAHAANQNGELVVNGMASQQAGYALAAYDRFKKGKNTLYDMSDAKSLYIRSVATADVKLSTSTYVYDGKAKKPGVTVKLGDRVLKDGVDYTISYQNNVNIGNSAKVVVTGKGIFKGSASKTFVIKMAAPAKTSVSAGNGAAGITVKWKKAARADRYVVLRKVGNAKNWTTVATTKSLSYTDRKVANGKKYIYAVKPVGSGGEAAYTTQTIYRVNQEKITKIKSTVKKKCTVTYKKNASASGYRVMYSTDKTFKKNVKVYRASVNKKTNVTLSGLKAGKRYYVRVQGFKKVGKTYYYGAWSKSVNVVIRKK</sequence>
<dbReference type="CDD" id="cd00063">
    <property type="entry name" value="FN3"/>
    <property type="match status" value="1"/>
</dbReference>
<dbReference type="RefSeq" id="WP_015534574.1">
    <property type="nucleotide sequence ID" value="NZ_JBBNGJ010000002.1"/>
</dbReference>
<accession>A0ABV1I7I5</accession>
<reference evidence="3 4" key="1">
    <citation type="submission" date="2024-04" db="EMBL/GenBank/DDBJ databases">
        <title>Human intestinal bacterial collection.</title>
        <authorList>
            <person name="Pauvert C."/>
            <person name="Hitch T.C.A."/>
            <person name="Clavel T."/>
        </authorList>
    </citation>
    <scope>NUCLEOTIDE SEQUENCE [LARGE SCALE GENOMIC DNA]</scope>
    <source>
        <strain evidence="3 4">CLA-AA-H181</strain>
    </source>
</reference>
<dbReference type="SMART" id="SM00060">
    <property type="entry name" value="FN3"/>
    <property type="match status" value="2"/>
</dbReference>
<evidence type="ECO:0000256" key="1">
    <source>
        <dbReference type="SAM" id="SignalP"/>
    </source>
</evidence>
<dbReference type="PROSITE" id="PS50853">
    <property type="entry name" value="FN3"/>
    <property type="match status" value="1"/>
</dbReference>